<evidence type="ECO:0000313" key="2">
    <source>
        <dbReference type="EMBL" id="AUX22657.1"/>
    </source>
</evidence>
<evidence type="ECO:0000313" key="3">
    <source>
        <dbReference type="Proteomes" id="UP000295781"/>
    </source>
</evidence>
<proteinExistence type="predicted"/>
<name>A0A4P2Q0C5_SORCE</name>
<reference evidence="2 3" key="1">
    <citation type="submission" date="2015-09" db="EMBL/GenBank/DDBJ databases">
        <title>Sorangium comparison.</title>
        <authorList>
            <person name="Zaburannyi N."/>
            <person name="Bunk B."/>
            <person name="Overmann J."/>
            <person name="Mueller R."/>
        </authorList>
    </citation>
    <scope>NUCLEOTIDE SEQUENCE [LARGE SCALE GENOMIC DNA]</scope>
    <source>
        <strain evidence="2 3">So ceGT47</strain>
    </source>
</reference>
<gene>
    <name evidence="2" type="ORF">SOCEGT47_031610</name>
</gene>
<dbReference type="PANTHER" id="PTHR34107:SF4">
    <property type="entry name" value="SLL1222 PROTEIN"/>
    <property type="match status" value="1"/>
</dbReference>
<organism evidence="2 3">
    <name type="scientific">Sorangium cellulosum</name>
    <name type="common">Polyangium cellulosum</name>
    <dbReference type="NCBI Taxonomy" id="56"/>
    <lineage>
        <taxon>Bacteria</taxon>
        <taxon>Pseudomonadati</taxon>
        <taxon>Myxococcota</taxon>
        <taxon>Polyangia</taxon>
        <taxon>Polyangiales</taxon>
        <taxon>Polyangiaceae</taxon>
        <taxon>Sorangium</taxon>
    </lineage>
</organism>
<dbReference type="AlphaFoldDB" id="A0A4P2Q0C5"/>
<dbReference type="SUPFAM" id="SSF52980">
    <property type="entry name" value="Restriction endonuclease-like"/>
    <property type="match status" value="1"/>
</dbReference>
<dbReference type="InterPro" id="IPR012296">
    <property type="entry name" value="Nuclease_put_TT1808"/>
</dbReference>
<protein>
    <recommendedName>
        <fullName evidence="1">Putative restriction endonuclease domain-containing protein</fullName>
    </recommendedName>
</protein>
<dbReference type="InterPro" id="IPR008538">
    <property type="entry name" value="Uma2"/>
</dbReference>
<evidence type="ECO:0000259" key="1">
    <source>
        <dbReference type="Pfam" id="PF05685"/>
    </source>
</evidence>
<dbReference type="PANTHER" id="PTHR34107">
    <property type="entry name" value="SLL0198 PROTEIN-RELATED"/>
    <property type="match status" value="1"/>
</dbReference>
<dbReference type="Proteomes" id="UP000295781">
    <property type="component" value="Chromosome"/>
</dbReference>
<sequence length="213" mass="23127">MVAAGAAEALFPTPMTLDQWADLDEDEPGELVDGRLVEEEVPTHLHELVVGWFHAMLRAWALARGGFAFGSEHKLGIAPGRGRKPDVTLYAPGAPLRRRDSLSRTPPVLVVEVLSRSPRDVRRDRVDKLDDYARFGVRIYCLVDPEVQLVELYELGPDGRYARARAAAEGKLVVPGLEGLELDLDALWAEVERLPGDEAPAGEAEDAGDGGGG</sequence>
<dbReference type="Pfam" id="PF05685">
    <property type="entry name" value="Uma2"/>
    <property type="match status" value="1"/>
</dbReference>
<dbReference type="InterPro" id="IPR011335">
    <property type="entry name" value="Restrct_endonuc-II-like"/>
</dbReference>
<dbReference type="EMBL" id="CP012670">
    <property type="protein sequence ID" value="AUX22657.1"/>
    <property type="molecule type" value="Genomic_DNA"/>
</dbReference>
<dbReference type="CDD" id="cd06260">
    <property type="entry name" value="DUF820-like"/>
    <property type="match status" value="1"/>
</dbReference>
<dbReference type="RefSeq" id="WP_242516237.1">
    <property type="nucleotide sequence ID" value="NZ_CP012670.1"/>
</dbReference>
<dbReference type="Gene3D" id="3.90.1570.10">
    <property type="entry name" value="tt1808, chain A"/>
    <property type="match status" value="1"/>
</dbReference>
<accession>A0A4P2Q0C5</accession>
<feature type="domain" description="Putative restriction endonuclease" evidence="1">
    <location>
        <begin position="19"/>
        <end position="184"/>
    </location>
</feature>